<dbReference type="InterPro" id="IPR014153">
    <property type="entry name" value="Ds_break_AddB"/>
</dbReference>
<dbReference type="EMBL" id="CP003984">
    <property type="protein sequence ID" value="AII88534.1"/>
    <property type="molecule type" value="Genomic_DNA"/>
</dbReference>
<keyword evidence="3" id="KW-1185">Reference proteome</keyword>
<reference evidence="2 3" key="1">
    <citation type="journal article" date="2014" name="ISME J.">
        <title>Adaptation of an abundant Roseobacter RCA organism to pelagic systems revealed by genomic and transcriptomic analyses.</title>
        <authorList>
            <person name="Voget S."/>
            <person name="Wemheuer B."/>
            <person name="Brinkhoff T."/>
            <person name="Vollmers J."/>
            <person name="Dietrich S."/>
            <person name="Giebel H.A."/>
            <person name="Beardsley C."/>
            <person name="Sardemann C."/>
            <person name="Bakenhus I."/>
            <person name="Billerbeck S."/>
            <person name="Daniel R."/>
            <person name="Simon M."/>
        </authorList>
    </citation>
    <scope>NUCLEOTIDE SEQUENCE [LARGE SCALE GENOMIC DNA]</scope>
    <source>
        <strain evidence="2 3">RCA23</strain>
    </source>
</reference>
<dbReference type="InterPro" id="IPR038726">
    <property type="entry name" value="PDDEXK_AddAB-type"/>
</dbReference>
<organism evidence="2 3">
    <name type="scientific">Planktomarina temperata RCA23</name>
    <dbReference type="NCBI Taxonomy" id="666509"/>
    <lineage>
        <taxon>Bacteria</taxon>
        <taxon>Pseudomonadati</taxon>
        <taxon>Pseudomonadota</taxon>
        <taxon>Alphaproteobacteria</taxon>
        <taxon>Rhodobacterales</taxon>
        <taxon>Paracoccaceae</taxon>
        <taxon>Planktomarina</taxon>
    </lineage>
</organism>
<name>A0AAN0RM47_9RHOB</name>
<dbReference type="Gene3D" id="3.90.320.10">
    <property type="match status" value="1"/>
</dbReference>
<dbReference type="InterPro" id="IPR027417">
    <property type="entry name" value="P-loop_NTPase"/>
</dbReference>
<dbReference type="KEGG" id="ptp:RCA23_c30340"/>
<evidence type="ECO:0000259" key="1">
    <source>
        <dbReference type="Pfam" id="PF12705"/>
    </source>
</evidence>
<dbReference type="InterPro" id="IPR011604">
    <property type="entry name" value="PDDEXK-like_dom_sf"/>
</dbReference>
<gene>
    <name evidence="2" type="primary">addB</name>
    <name evidence="2" type="ORF">RCA23_c30340</name>
</gene>
<dbReference type="Proteomes" id="UP000028680">
    <property type="component" value="Chromosome"/>
</dbReference>
<evidence type="ECO:0000313" key="3">
    <source>
        <dbReference type="Proteomes" id="UP000028680"/>
    </source>
</evidence>
<dbReference type="Pfam" id="PF12705">
    <property type="entry name" value="PDDEXK_1"/>
    <property type="match status" value="1"/>
</dbReference>
<dbReference type="InterPro" id="IPR011335">
    <property type="entry name" value="Restrct_endonuc-II-like"/>
</dbReference>
<evidence type="ECO:0000313" key="2">
    <source>
        <dbReference type="EMBL" id="AII88534.1"/>
    </source>
</evidence>
<feature type="domain" description="PD-(D/E)XK endonuclease-like" evidence="1">
    <location>
        <begin position="706"/>
        <end position="931"/>
    </location>
</feature>
<dbReference type="AlphaFoldDB" id="A0AAN0RM47"/>
<dbReference type="SUPFAM" id="SSF52540">
    <property type="entry name" value="P-loop containing nucleoside triphosphate hydrolases"/>
    <property type="match status" value="1"/>
</dbReference>
<dbReference type="RefSeq" id="WP_052377233.1">
    <property type="nucleotide sequence ID" value="NZ_CP003984.1"/>
</dbReference>
<protein>
    <submittedName>
        <fullName evidence="2">Double-strand break repair protein AddB</fullName>
    </submittedName>
</protein>
<sequence>MFEDRPKFRVYGTYAGQAFPDTLLEGLSTRLQGAAPEDWARVEVYVNTRRMQRRLAELFLQGPARLMPKFHLVTDLAHDPLLTDLPMPVPTLKRRLEIAQLVRKLIQRVEGLAPASAVFDLANSLAGLMDEMQGEGIAPDVIEGLDISDFSGHWERALQFISIVQRYFEGGEAPDEEARQRASVLALTQRWQENPPDHPILVAGSTGSRGTTFHLMTAVAGLPQGAVVLPGFDFDMPRRVWAQLSDPKTSEDHPQYRFSRLLNALELTSDHVIPWTAAEPQAAARNRLVSLALRPAPVTHHWRQEGPHLTKLDQATQDITWLEAPNQRVEAKAIALRLRQAAELGQTAAVITPDRNLTRRISTALAAWNITPDDSAGIPLNLTAPGRFLLHVLDLAQSQLTSETLLVLLKHPLTHSGSERGQHLRNTRELELYLRRSGPAFLTAQALLQWAEKEDHYRPWVDWINANVFDQWPQGPQPLENWVTHHRKLAEGLSAGLVGEDGELWEQAPGRDTKAVIENLTRYAPAAGDVELIDYTAILRGVLSAGQTRDQNHVHSNILIWGTLEARVQSADLVILAGLNDGTWPEPPAPDPWLNRSLRLQAGLLLPERRIGLSAHDFQQAIGAKAVWLTRSLRSDDAETVPSRWLNRIENLLNGLEKPDDASWMDHMRARGNEWLGKVKALEEPQVAPLSIRPSVAPPVASRPERLAVTDIKHLIRDPYAIYARRVLNLRRLDPLTKSPDAPLRGTLIHDLLEAFLKTGPWTNAEVAKATLLTLAEERFQSTVPWPAARRMWLARVVRFAEWFVTHEMKRQARILSTKTEIEGDVNLSELNFTLAGTADRIDLLNDGTAHIYDYKTGKPPSPAQQLHFDKQLLLEVEILRRGGFPGLGPLKVAGATYIGLDNAPSELPAPIDETDVWSDFSKLIRAYQSPEQGYAARRAMLKADDASDYDHLARYGEWSTNQRATVIKVSK</sequence>
<dbReference type="NCBIfam" id="TIGR02786">
    <property type="entry name" value="addB_alphas"/>
    <property type="match status" value="1"/>
</dbReference>
<accession>A0AAN0RM47</accession>
<proteinExistence type="predicted"/>
<dbReference type="SUPFAM" id="SSF52980">
    <property type="entry name" value="Restriction endonuclease-like"/>
    <property type="match status" value="1"/>
</dbReference>